<evidence type="ECO:0000256" key="1">
    <source>
        <dbReference type="SAM" id="MobiDB-lite"/>
    </source>
</evidence>
<dbReference type="OrthoDB" id="5951731at2759"/>
<feature type="compositionally biased region" description="Polar residues" evidence="1">
    <location>
        <begin position="84"/>
        <end position="98"/>
    </location>
</feature>
<feature type="region of interest" description="Disordered" evidence="1">
    <location>
        <begin position="83"/>
        <end position="253"/>
    </location>
</feature>
<sequence>MGYKETHTLFQVCNNRHHCHCDPGWAPPFCWAPGGGGSVDSGPIVSHGTLLPVLLLLLLCGVVGLAAVGIWCCYKHKLHPLKSSAPSAQTSRRCSVPNSRGEAGGHANPTFQLRKPETHNKPTASLCPSHAPCPRNAVVRPTTKPPPIPAYAQNTHTIQNTHSSEDTHTKHTSHIGPDTDTTHTQKTHTMSPSPQSQQNTQTLQNTHPTQRPQLSHTPKPARHTSVPPRQTYPPLPPQPRRFPAASSGPIRRERPVSAHLTPRVHGMLSSGQPPSLHQSLHTLKTHTPYRTHTHQRTHTLNTRHTLDQTPIQHTHRRHTPCHPVRRASRTHTCHRRPLVATVKHCTPASDSTKT</sequence>
<dbReference type="RefSeq" id="XP_042563888.1">
    <property type="nucleotide sequence ID" value="XM_042707954.1"/>
</dbReference>
<evidence type="ECO:0000256" key="2">
    <source>
        <dbReference type="SAM" id="Phobius"/>
    </source>
</evidence>
<dbReference type="AlphaFoldDB" id="A0A8M1KND0"/>
<feature type="compositionally biased region" description="Polar residues" evidence="1">
    <location>
        <begin position="152"/>
        <end position="162"/>
    </location>
</feature>
<feature type="transmembrane region" description="Helical" evidence="2">
    <location>
        <begin position="50"/>
        <end position="74"/>
    </location>
</feature>
<name>A0A8M1KND0_CLUHA</name>
<gene>
    <name evidence="4" type="primary">LOC116220734</name>
</gene>
<reference evidence="4" key="1">
    <citation type="submission" date="2025-08" db="UniProtKB">
        <authorList>
            <consortium name="RefSeq"/>
        </authorList>
    </citation>
    <scope>IDENTIFICATION</scope>
</reference>
<keyword evidence="2" id="KW-0812">Transmembrane</keyword>
<keyword evidence="2" id="KW-1133">Transmembrane helix</keyword>
<evidence type="ECO:0000313" key="4">
    <source>
        <dbReference type="RefSeq" id="XP_042563888.1"/>
    </source>
</evidence>
<organism evidence="3 4">
    <name type="scientific">Clupea harengus</name>
    <name type="common">Atlantic herring</name>
    <dbReference type="NCBI Taxonomy" id="7950"/>
    <lineage>
        <taxon>Eukaryota</taxon>
        <taxon>Metazoa</taxon>
        <taxon>Chordata</taxon>
        <taxon>Craniata</taxon>
        <taxon>Vertebrata</taxon>
        <taxon>Euteleostomi</taxon>
        <taxon>Actinopterygii</taxon>
        <taxon>Neopterygii</taxon>
        <taxon>Teleostei</taxon>
        <taxon>Clupei</taxon>
        <taxon>Clupeiformes</taxon>
        <taxon>Clupeoidei</taxon>
        <taxon>Clupeidae</taxon>
        <taxon>Clupea</taxon>
    </lineage>
</organism>
<evidence type="ECO:0000313" key="3">
    <source>
        <dbReference type="Proteomes" id="UP000515152"/>
    </source>
</evidence>
<proteinExistence type="predicted"/>
<feature type="compositionally biased region" description="Basic residues" evidence="1">
    <location>
        <begin position="313"/>
        <end position="330"/>
    </location>
</feature>
<dbReference type="GeneID" id="116220734"/>
<dbReference type="PANTHER" id="PTHR11905:SF19">
    <property type="entry name" value="DISINTEGRIN AND METALLOPROTEINASE DOMAIN-CONTAINING PROTEIN 19"/>
    <property type="match status" value="1"/>
</dbReference>
<dbReference type="Proteomes" id="UP000515152">
    <property type="component" value="Chromosome 6"/>
</dbReference>
<feature type="compositionally biased region" description="Low complexity" evidence="1">
    <location>
        <begin position="178"/>
        <end position="210"/>
    </location>
</feature>
<dbReference type="KEGG" id="char:116220734"/>
<dbReference type="PANTHER" id="PTHR11905">
    <property type="entry name" value="ADAM A DISINTEGRIN AND METALLOPROTEASE DOMAIN"/>
    <property type="match status" value="1"/>
</dbReference>
<keyword evidence="2" id="KW-0472">Membrane</keyword>
<accession>A0A8M1KND0</accession>
<feature type="compositionally biased region" description="Pro residues" evidence="1">
    <location>
        <begin position="230"/>
        <end position="240"/>
    </location>
</feature>
<feature type="region of interest" description="Disordered" evidence="1">
    <location>
        <begin position="310"/>
        <end position="330"/>
    </location>
</feature>
<keyword evidence="3" id="KW-1185">Reference proteome</keyword>
<protein>
    <submittedName>
        <fullName evidence="4">Mucin-6-like</fullName>
    </submittedName>
</protein>
<dbReference type="GO" id="GO:0006509">
    <property type="term" value="P:membrane protein ectodomain proteolysis"/>
    <property type="evidence" value="ECO:0007669"/>
    <property type="project" value="TreeGrafter"/>
</dbReference>